<feature type="domain" description="Ig-like" evidence="1">
    <location>
        <begin position="10"/>
        <end position="104"/>
    </location>
</feature>
<dbReference type="PANTHER" id="PTHR45080">
    <property type="entry name" value="CONTACTIN 5"/>
    <property type="match status" value="1"/>
</dbReference>
<sequence>MKNLTYQITPDVIKESESIQLGQDLKLSCHVDAVPQDKVQYTWYKNQKVIKPSDRILISKNDPELPPVTSSLEIIELRFSDYGTYMCEASLPNLPLIVNTSEINISAETVPPSISVPRGQQVITVREGSTAELQCEVRGKPLPPVLWTRMEKETTFPNGEVSLETPDGKLRIHNVSREMSGWYKCQTARYNGFNIRPREGLVQLSVQC</sequence>
<dbReference type="InterPro" id="IPR003598">
    <property type="entry name" value="Ig_sub2"/>
</dbReference>
<dbReference type="Gene3D" id="2.60.40.10">
    <property type="entry name" value="Immunoglobulins"/>
    <property type="match status" value="2"/>
</dbReference>
<keyword evidence="3" id="KW-1185">Reference proteome</keyword>
<proteinExistence type="predicted"/>
<dbReference type="GO" id="GO:0005886">
    <property type="term" value="C:plasma membrane"/>
    <property type="evidence" value="ECO:0007669"/>
    <property type="project" value="TreeGrafter"/>
</dbReference>
<evidence type="ECO:0000259" key="1">
    <source>
        <dbReference type="PROSITE" id="PS50835"/>
    </source>
</evidence>
<dbReference type="GO" id="GO:0050808">
    <property type="term" value="P:synapse organization"/>
    <property type="evidence" value="ECO:0007669"/>
    <property type="project" value="TreeGrafter"/>
</dbReference>
<dbReference type="InterPro" id="IPR003599">
    <property type="entry name" value="Ig_sub"/>
</dbReference>
<dbReference type="EMBL" id="WNYA01005105">
    <property type="protein sequence ID" value="KAG8542367.1"/>
    <property type="molecule type" value="Genomic_DNA"/>
</dbReference>
<reference evidence="2" key="1">
    <citation type="thesis" date="2020" institute="ProQuest LLC" country="789 East Eisenhower Parkway, Ann Arbor, MI, USA">
        <title>Comparative Genomics and Chromosome Evolution.</title>
        <authorList>
            <person name="Mudd A.B."/>
        </authorList>
    </citation>
    <scope>NUCLEOTIDE SEQUENCE</scope>
    <source>
        <strain evidence="2">237g6f4</strain>
        <tissue evidence="2">Blood</tissue>
    </source>
</reference>
<dbReference type="PANTHER" id="PTHR45080:SF32">
    <property type="entry name" value="MAM DOMAIN CONTAINING GLYCOSYLPHOSPHATIDYLINOSITOL ANCHOR 1"/>
    <property type="match status" value="1"/>
</dbReference>
<dbReference type="GO" id="GO:0008046">
    <property type="term" value="F:axon guidance receptor activity"/>
    <property type="evidence" value="ECO:0007669"/>
    <property type="project" value="TreeGrafter"/>
</dbReference>
<feature type="domain" description="Ig-like" evidence="1">
    <location>
        <begin position="112"/>
        <end position="186"/>
    </location>
</feature>
<dbReference type="Proteomes" id="UP000824782">
    <property type="component" value="Unassembled WGS sequence"/>
</dbReference>
<accession>A0AAV6YYE5</accession>
<name>A0AAV6YYE5_ENGPU</name>
<dbReference type="InterPro" id="IPR013783">
    <property type="entry name" value="Ig-like_fold"/>
</dbReference>
<dbReference type="PROSITE" id="PS50835">
    <property type="entry name" value="IG_LIKE"/>
    <property type="match status" value="2"/>
</dbReference>
<feature type="non-terminal residue" evidence="2">
    <location>
        <position position="208"/>
    </location>
</feature>
<dbReference type="AlphaFoldDB" id="A0AAV6YYE5"/>
<dbReference type="SUPFAM" id="SSF48726">
    <property type="entry name" value="Immunoglobulin"/>
    <property type="match status" value="2"/>
</dbReference>
<dbReference type="CDD" id="cd00096">
    <property type="entry name" value="Ig"/>
    <property type="match status" value="2"/>
</dbReference>
<dbReference type="Pfam" id="PF13927">
    <property type="entry name" value="Ig_3"/>
    <property type="match status" value="2"/>
</dbReference>
<dbReference type="GO" id="GO:0043025">
    <property type="term" value="C:neuronal cell body"/>
    <property type="evidence" value="ECO:0007669"/>
    <property type="project" value="TreeGrafter"/>
</dbReference>
<organism evidence="2 3">
    <name type="scientific">Engystomops pustulosus</name>
    <name type="common">Tungara frog</name>
    <name type="synonym">Physalaemus pustulosus</name>
    <dbReference type="NCBI Taxonomy" id="76066"/>
    <lineage>
        <taxon>Eukaryota</taxon>
        <taxon>Metazoa</taxon>
        <taxon>Chordata</taxon>
        <taxon>Craniata</taxon>
        <taxon>Vertebrata</taxon>
        <taxon>Euteleostomi</taxon>
        <taxon>Amphibia</taxon>
        <taxon>Batrachia</taxon>
        <taxon>Anura</taxon>
        <taxon>Neobatrachia</taxon>
        <taxon>Hyloidea</taxon>
        <taxon>Leptodactylidae</taxon>
        <taxon>Leiuperinae</taxon>
        <taxon>Engystomops</taxon>
    </lineage>
</organism>
<dbReference type="InterPro" id="IPR007110">
    <property type="entry name" value="Ig-like_dom"/>
</dbReference>
<dbReference type="InterPro" id="IPR036179">
    <property type="entry name" value="Ig-like_dom_sf"/>
</dbReference>
<gene>
    <name evidence="2" type="ORF">GDO81_026858</name>
</gene>
<evidence type="ECO:0000313" key="2">
    <source>
        <dbReference type="EMBL" id="KAG8542367.1"/>
    </source>
</evidence>
<comment type="caution">
    <text evidence="2">The sequence shown here is derived from an EMBL/GenBank/DDBJ whole genome shotgun (WGS) entry which is preliminary data.</text>
</comment>
<dbReference type="SMART" id="SM00409">
    <property type="entry name" value="IG"/>
    <property type="match status" value="2"/>
</dbReference>
<dbReference type="GO" id="GO:0007156">
    <property type="term" value="P:homophilic cell adhesion via plasma membrane adhesion molecules"/>
    <property type="evidence" value="ECO:0007669"/>
    <property type="project" value="TreeGrafter"/>
</dbReference>
<dbReference type="InterPro" id="IPR050958">
    <property type="entry name" value="Cell_Adh-Cytoskel_Orgn"/>
</dbReference>
<evidence type="ECO:0000313" key="3">
    <source>
        <dbReference type="Proteomes" id="UP000824782"/>
    </source>
</evidence>
<protein>
    <recommendedName>
        <fullName evidence="1">Ig-like domain-containing protein</fullName>
    </recommendedName>
</protein>
<dbReference type="SMART" id="SM00408">
    <property type="entry name" value="IGc2"/>
    <property type="match status" value="2"/>
</dbReference>
<dbReference type="GO" id="GO:0030424">
    <property type="term" value="C:axon"/>
    <property type="evidence" value="ECO:0007669"/>
    <property type="project" value="TreeGrafter"/>
</dbReference>